<dbReference type="PANTHER" id="PTHR43242:SF1">
    <property type="entry name" value="NAD(P)-BINDING ROSSMANN-FOLD SUPERFAMILY PROTEIN"/>
    <property type="match status" value="1"/>
</dbReference>
<dbReference type="Gene3D" id="3.40.50.720">
    <property type="entry name" value="NAD(P)-binding Rossmann-like Domain"/>
    <property type="match status" value="1"/>
</dbReference>
<dbReference type="InterPro" id="IPR036291">
    <property type="entry name" value="NAD(P)-bd_dom_sf"/>
</dbReference>
<reference evidence="2 3" key="1">
    <citation type="submission" date="2017-09" db="EMBL/GenBank/DDBJ databases">
        <title>Depth-based differentiation of microbial function through sediment-hosted aquifers and enrichment of novel symbionts in the deep terrestrial subsurface.</title>
        <authorList>
            <person name="Probst A.J."/>
            <person name="Ladd B."/>
            <person name="Jarett J.K."/>
            <person name="Geller-Mcgrath D.E."/>
            <person name="Sieber C.M."/>
            <person name="Emerson J.B."/>
            <person name="Anantharaman K."/>
            <person name="Thomas B.C."/>
            <person name="Malmstrom R."/>
            <person name="Stieglmeier M."/>
            <person name="Klingl A."/>
            <person name="Woyke T."/>
            <person name="Ryan C.M."/>
            <person name="Banfield J.F."/>
        </authorList>
    </citation>
    <scope>NUCLEOTIDE SEQUENCE [LARGE SCALE GENOMIC DNA]</scope>
    <source>
        <strain evidence="2">CG17_big_fil_post_rev_8_21_14_2_50_48_46</strain>
    </source>
</reference>
<protein>
    <recommendedName>
        <fullName evidence="1">RmlD-like substrate binding domain-containing protein</fullName>
    </recommendedName>
</protein>
<organism evidence="2 3">
    <name type="scientific">bacterium (Candidatus Blackallbacteria) CG17_big_fil_post_rev_8_21_14_2_50_48_46</name>
    <dbReference type="NCBI Taxonomy" id="2014261"/>
    <lineage>
        <taxon>Bacteria</taxon>
        <taxon>Candidatus Blackallbacteria</taxon>
    </lineage>
</organism>
<evidence type="ECO:0000259" key="1">
    <source>
        <dbReference type="Pfam" id="PF04321"/>
    </source>
</evidence>
<dbReference type="PANTHER" id="PTHR43242">
    <property type="entry name" value="NAD(P)-BINDING ROSSMANN-FOLD SUPERFAMILY PROTEIN"/>
    <property type="match status" value="1"/>
</dbReference>
<dbReference type="Proteomes" id="UP000231019">
    <property type="component" value="Unassembled WGS sequence"/>
</dbReference>
<feature type="domain" description="RmlD-like substrate binding" evidence="1">
    <location>
        <begin position="1"/>
        <end position="273"/>
    </location>
</feature>
<dbReference type="AlphaFoldDB" id="A0A2M7FZZ3"/>
<dbReference type="SUPFAM" id="SSF51735">
    <property type="entry name" value="NAD(P)-binding Rossmann-fold domains"/>
    <property type="match status" value="1"/>
</dbReference>
<evidence type="ECO:0000313" key="2">
    <source>
        <dbReference type="EMBL" id="PIW15006.1"/>
    </source>
</evidence>
<proteinExistence type="predicted"/>
<dbReference type="InterPro" id="IPR029903">
    <property type="entry name" value="RmlD-like-bd"/>
</dbReference>
<comment type="caution">
    <text evidence="2">The sequence shown here is derived from an EMBL/GenBank/DDBJ whole genome shotgun (WGS) entry which is preliminary data.</text>
</comment>
<gene>
    <name evidence="2" type="ORF">COW36_18950</name>
</gene>
<name>A0A2M7FZZ3_9BACT</name>
<evidence type="ECO:0000313" key="3">
    <source>
        <dbReference type="Proteomes" id="UP000231019"/>
    </source>
</evidence>
<dbReference type="Pfam" id="PF04321">
    <property type="entry name" value="RmlD_sub_bind"/>
    <property type="match status" value="1"/>
</dbReference>
<accession>A0A2M7FZZ3</accession>
<dbReference type="EMBL" id="PFFQ01000054">
    <property type="protein sequence ID" value="PIW15006.1"/>
    <property type="molecule type" value="Genomic_DNA"/>
</dbReference>
<sequence length="290" mass="32546">MSFLILGAQGYLGKALLSHFQSQGESVMGTQHQQPDQPGYLNLLNPDGLDALPLESYRFGLICAAYPVISKCEVQPEISHQINFQGPLALSERLIKAGVIPVLFSSDYVFNGQNAPFSETSPLSPLNVYGRDKAELENVMERRYPGQYLMLRLTKVFDLDPSSHTLLTEMVTALRQGKTLRLAQDQFFNPILREDFISALTLLLAKQQRGLWNIGGGETISRYALGKTIAQVFEFSETLIEAIHLSDLAEKFHRPLNTSLATHKLQKFLPEWQPLSLIEAVQRLRKSVKC</sequence>